<dbReference type="Pfam" id="PF13740">
    <property type="entry name" value="ACT_6"/>
    <property type="match status" value="2"/>
</dbReference>
<dbReference type="InterPro" id="IPR016867">
    <property type="entry name" value="GcvR"/>
</dbReference>
<evidence type="ECO:0000256" key="1">
    <source>
        <dbReference type="PIRNR" id="PIRNR028103"/>
    </source>
</evidence>
<keyword evidence="1" id="KW-0804">Transcription</keyword>
<organism evidence="3 4">
    <name type="scientific">Aeromonas eucrenophila</name>
    <dbReference type="NCBI Taxonomy" id="649"/>
    <lineage>
        <taxon>Bacteria</taxon>
        <taxon>Pseudomonadati</taxon>
        <taxon>Pseudomonadota</taxon>
        <taxon>Gammaproteobacteria</taxon>
        <taxon>Aeromonadales</taxon>
        <taxon>Aeromonadaceae</taxon>
        <taxon>Aeromonas</taxon>
    </lineage>
</organism>
<evidence type="ECO:0000259" key="2">
    <source>
        <dbReference type="PROSITE" id="PS51671"/>
    </source>
</evidence>
<dbReference type="RefSeq" id="WP_042640203.1">
    <property type="nucleotide sequence ID" value="NZ_CDDF01000005.1"/>
</dbReference>
<dbReference type="InterPro" id="IPR045865">
    <property type="entry name" value="ACT-like_dom_sf"/>
</dbReference>
<dbReference type="InterPro" id="IPR002912">
    <property type="entry name" value="ACT_dom"/>
</dbReference>
<evidence type="ECO:0000313" key="4">
    <source>
        <dbReference type="Proteomes" id="UP001596132"/>
    </source>
</evidence>
<dbReference type="SUPFAM" id="SSF55021">
    <property type="entry name" value="ACT-like"/>
    <property type="match status" value="2"/>
</dbReference>
<comment type="caution">
    <text evidence="3">The sequence shown here is derived from an EMBL/GenBank/DDBJ whole genome shotgun (WGS) entry which is preliminary data.</text>
</comment>
<comment type="subcellular location">
    <subcellularLocation>
        <location evidence="1">Cytoplasm</location>
    </subcellularLocation>
</comment>
<proteinExistence type="predicted"/>
<feature type="domain" description="ACT" evidence="2">
    <location>
        <begin position="88"/>
        <end position="167"/>
    </location>
</feature>
<keyword evidence="1" id="KW-0678">Repressor</keyword>
<sequence length="170" mass="18203">MQKQLVVTVIGADKPGIVESLAHTITQQQGNWLASSMSELAGQFAGILHVSVPDEHYRSLCEALVMLPGLTVSFAEGQLSQEPARQMMLTVTGNDRPGIVHEVASILRQLNINVADLTTGCEPAPHSGAPLFYAHALVALPPQLEQDDLVAALESLSDDLVVDIDQDLTE</sequence>
<protein>
    <recommendedName>
        <fullName evidence="1">Glycine cleavage system transcriptional repressor</fullName>
    </recommendedName>
</protein>
<name>A0ABW0Y9S8_9GAMM</name>
<dbReference type="PANTHER" id="PTHR34875:SF6">
    <property type="entry name" value="UPF0237 PROTEIN MJ1558"/>
    <property type="match status" value="1"/>
</dbReference>
<evidence type="ECO:0000313" key="3">
    <source>
        <dbReference type="EMBL" id="MFC5705333.1"/>
    </source>
</evidence>
<keyword evidence="4" id="KW-1185">Reference proteome</keyword>
<dbReference type="PROSITE" id="PS51671">
    <property type="entry name" value="ACT"/>
    <property type="match status" value="1"/>
</dbReference>
<dbReference type="PIRSF" id="PIRSF028103">
    <property type="entry name" value="GcvR"/>
    <property type="match status" value="1"/>
</dbReference>
<dbReference type="CDD" id="cd04869">
    <property type="entry name" value="ACT_GcvR_2"/>
    <property type="match status" value="1"/>
</dbReference>
<gene>
    <name evidence="3" type="ORF">ACFPVW_04430</name>
</gene>
<dbReference type="Proteomes" id="UP001596132">
    <property type="component" value="Unassembled WGS sequence"/>
</dbReference>
<accession>A0ABW0Y9S8</accession>
<reference evidence="4" key="1">
    <citation type="journal article" date="2019" name="Int. J. Syst. Evol. Microbiol.">
        <title>The Global Catalogue of Microorganisms (GCM) 10K type strain sequencing project: providing services to taxonomists for standard genome sequencing and annotation.</title>
        <authorList>
            <consortium name="The Broad Institute Genomics Platform"/>
            <consortium name="The Broad Institute Genome Sequencing Center for Infectious Disease"/>
            <person name="Wu L."/>
            <person name="Ma J."/>
        </authorList>
    </citation>
    <scope>NUCLEOTIDE SEQUENCE [LARGE SCALE GENOMIC DNA]</scope>
    <source>
        <strain evidence="4">KCTC 15012</strain>
    </source>
</reference>
<dbReference type="InterPro" id="IPR050990">
    <property type="entry name" value="UPF0237/GcvR_regulator"/>
</dbReference>
<dbReference type="EMBL" id="JBHSPP010000005">
    <property type="protein sequence ID" value="MFC5705333.1"/>
    <property type="molecule type" value="Genomic_DNA"/>
</dbReference>
<dbReference type="PANTHER" id="PTHR34875">
    <property type="entry name" value="UPF0237 PROTEIN MJ1558"/>
    <property type="match status" value="1"/>
</dbReference>
<dbReference type="Gene3D" id="3.30.70.260">
    <property type="match status" value="2"/>
</dbReference>
<keyword evidence="1" id="KW-0963">Cytoplasm</keyword>